<dbReference type="InterPro" id="IPR021859">
    <property type="entry name" value="XTBD"/>
</dbReference>
<evidence type="ECO:0000259" key="4">
    <source>
        <dbReference type="PROSITE" id="PS50174"/>
    </source>
</evidence>
<evidence type="ECO:0000259" key="6">
    <source>
        <dbReference type="PROSITE" id="PS51827"/>
    </source>
</evidence>
<evidence type="ECO:0000259" key="5">
    <source>
        <dbReference type="PROSITE" id="PS51061"/>
    </source>
</evidence>
<dbReference type="Pfam" id="PF01424">
    <property type="entry name" value="R3H"/>
    <property type="match status" value="1"/>
</dbReference>
<organism evidence="7 8">
    <name type="scientific">Cotesia glomerata</name>
    <name type="common">Lepidopteran parasitic wasp</name>
    <name type="synonym">Apanteles glomeratus</name>
    <dbReference type="NCBI Taxonomy" id="32391"/>
    <lineage>
        <taxon>Eukaryota</taxon>
        <taxon>Metazoa</taxon>
        <taxon>Ecdysozoa</taxon>
        <taxon>Arthropoda</taxon>
        <taxon>Hexapoda</taxon>
        <taxon>Insecta</taxon>
        <taxon>Pterygota</taxon>
        <taxon>Neoptera</taxon>
        <taxon>Endopterygota</taxon>
        <taxon>Hymenoptera</taxon>
        <taxon>Apocrita</taxon>
        <taxon>Ichneumonoidea</taxon>
        <taxon>Braconidae</taxon>
        <taxon>Microgastrinae</taxon>
        <taxon>Cotesia</taxon>
    </lineage>
</organism>
<gene>
    <name evidence="7" type="ORF">KQX54_001985</name>
</gene>
<evidence type="ECO:0000313" key="8">
    <source>
        <dbReference type="Proteomes" id="UP000826195"/>
    </source>
</evidence>
<dbReference type="Pfam" id="PF01585">
    <property type="entry name" value="G-patch"/>
    <property type="match status" value="1"/>
</dbReference>
<dbReference type="SUPFAM" id="SSF82708">
    <property type="entry name" value="R3H domain"/>
    <property type="match status" value="1"/>
</dbReference>
<evidence type="ECO:0000256" key="1">
    <source>
        <dbReference type="PROSITE-ProRule" id="PRU00266"/>
    </source>
</evidence>
<dbReference type="InterPro" id="IPR014720">
    <property type="entry name" value="dsRBD_dom"/>
</dbReference>
<accession>A0AAV7J1G6</accession>
<sequence>MSETSFNTDWDVEKHKLEYECDDHWELRKNFLEAHKDKYPEDQLVCLAQVFTNIELLGCKYPKETMDLVAELSQDVAKEYRDKQKSKLQRTFVKASDAASSKAKGHNTTHTDTASTSKRCNEDPEDDPSKRMKITSQPFGNLVLLDYPNSSPQMTLDSSVKMSGQRIEWKFHMAKILQCRCEFFINGKKVSEGAGNTKKASKADAAKKGLAILQKYYYTIEIKDDWKVNLSGKQSELKADDPNDNSLQSDGVGAKLMKLMGWAGGGLGKSEQGITEPVTLKRQISRSGFGLKLTSDNMGLFKRKCQQTLSQYIRESDTHNYLVFADFTNDERSIMHDCARRMGLKSQSHGPKHQRTLLITRKLEPSDLVKELLKIGGITDKYILKAPTDD</sequence>
<evidence type="ECO:0000259" key="3">
    <source>
        <dbReference type="PROSITE" id="PS50137"/>
    </source>
</evidence>
<dbReference type="GO" id="GO:0003723">
    <property type="term" value="F:RNA binding"/>
    <property type="evidence" value="ECO:0007669"/>
    <property type="project" value="UniProtKB-UniRule"/>
</dbReference>
<dbReference type="PANTHER" id="PTHR48430">
    <property type="entry name" value="PARTNER OF XRN-2 PROTEIN 1"/>
    <property type="match status" value="1"/>
</dbReference>
<dbReference type="InterPro" id="IPR000467">
    <property type="entry name" value="G_patch_dom"/>
</dbReference>
<protein>
    <recommendedName>
        <fullName evidence="9">NF-kappa-B-repressing factor</fullName>
    </recommendedName>
</protein>
<feature type="region of interest" description="Disordered" evidence="2">
    <location>
        <begin position="97"/>
        <end position="133"/>
    </location>
</feature>
<dbReference type="PROSITE" id="PS51061">
    <property type="entry name" value="R3H"/>
    <property type="match status" value="1"/>
</dbReference>
<feature type="compositionally biased region" description="Polar residues" evidence="2">
    <location>
        <begin position="106"/>
        <end position="118"/>
    </location>
</feature>
<dbReference type="PROSITE" id="PS50137">
    <property type="entry name" value="DS_RBD"/>
    <property type="match status" value="1"/>
</dbReference>
<dbReference type="GO" id="GO:0010468">
    <property type="term" value="P:regulation of gene expression"/>
    <property type="evidence" value="ECO:0007669"/>
    <property type="project" value="UniProtKB-ARBA"/>
</dbReference>
<proteinExistence type="predicted"/>
<feature type="domain" description="R3H" evidence="5">
    <location>
        <begin position="299"/>
        <end position="363"/>
    </location>
</feature>
<dbReference type="Gene3D" id="3.30.160.20">
    <property type="match status" value="1"/>
</dbReference>
<dbReference type="Pfam" id="PF11952">
    <property type="entry name" value="XTBD"/>
    <property type="match status" value="1"/>
</dbReference>
<keyword evidence="1" id="KW-0694">RNA-binding</keyword>
<evidence type="ECO:0000313" key="7">
    <source>
        <dbReference type="EMBL" id="KAH0566585.1"/>
    </source>
</evidence>
<evidence type="ECO:0008006" key="9">
    <source>
        <dbReference type="Google" id="ProtNLM"/>
    </source>
</evidence>
<dbReference type="SUPFAM" id="SSF54768">
    <property type="entry name" value="dsRNA-binding domain-like"/>
    <property type="match status" value="1"/>
</dbReference>
<dbReference type="Proteomes" id="UP000826195">
    <property type="component" value="Unassembled WGS sequence"/>
</dbReference>
<reference evidence="7 8" key="1">
    <citation type="journal article" date="2021" name="J. Hered.">
        <title>A chromosome-level genome assembly of the parasitoid wasp, Cotesia glomerata (Hymenoptera: Braconidae).</title>
        <authorList>
            <person name="Pinto B.J."/>
            <person name="Weis J.J."/>
            <person name="Gamble T."/>
            <person name="Ode P.J."/>
            <person name="Paul R."/>
            <person name="Zaspel J.M."/>
        </authorList>
    </citation>
    <scope>NUCLEOTIDE SEQUENCE [LARGE SCALE GENOMIC DNA]</scope>
    <source>
        <strain evidence="7">CgM1</strain>
    </source>
</reference>
<dbReference type="EMBL" id="JAHXZJ010000001">
    <property type="protein sequence ID" value="KAH0566585.1"/>
    <property type="molecule type" value="Genomic_DNA"/>
</dbReference>
<keyword evidence="8" id="KW-1185">Reference proteome</keyword>
<dbReference type="PANTHER" id="PTHR48430:SF1">
    <property type="entry name" value="PARTNER OF XRN-2 PROTEIN 1"/>
    <property type="match status" value="1"/>
</dbReference>
<dbReference type="InterPro" id="IPR036867">
    <property type="entry name" value="R3H_dom_sf"/>
</dbReference>
<dbReference type="PROSITE" id="PS51827">
    <property type="entry name" value="XTBD"/>
    <property type="match status" value="1"/>
</dbReference>
<evidence type="ECO:0000256" key="2">
    <source>
        <dbReference type="SAM" id="MobiDB-lite"/>
    </source>
</evidence>
<feature type="compositionally biased region" description="Basic and acidic residues" evidence="2">
    <location>
        <begin position="119"/>
        <end position="130"/>
    </location>
</feature>
<dbReference type="Gene3D" id="3.30.1370.50">
    <property type="entry name" value="R3H-like domain"/>
    <property type="match status" value="1"/>
</dbReference>
<feature type="domain" description="XRN2-binding (XTBD)" evidence="6">
    <location>
        <begin position="12"/>
        <end position="96"/>
    </location>
</feature>
<dbReference type="SMART" id="SM00443">
    <property type="entry name" value="G_patch"/>
    <property type="match status" value="1"/>
</dbReference>
<dbReference type="PROSITE" id="PS50174">
    <property type="entry name" value="G_PATCH"/>
    <property type="match status" value="1"/>
</dbReference>
<name>A0AAV7J1G6_COTGL</name>
<dbReference type="InterPro" id="IPR001374">
    <property type="entry name" value="R3H_dom"/>
</dbReference>
<dbReference type="Pfam" id="PF00035">
    <property type="entry name" value="dsrm"/>
    <property type="match status" value="1"/>
</dbReference>
<comment type="caution">
    <text evidence="7">The sequence shown here is derived from an EMBL/GenBank/DDBJ whole genome shotgun (WGS) entry which is preliminary data.</text>
</comment>
<feature type="domain" description="G-patch" evidence="4">
    <location>
        <begin position="249"/>
        <end position="294"/>
    </location>
</feature>
<feature type="domain" description="DRBM" evidence="3">
    <location>
        <begin position="181"/>
        <end position="215"/>
    </location>
</feature>
<dbReference type="AlphaFoldDB" id="A0AAV7J1G6"/>